<dbReference type="Gene3D" id="3.40.390.10">
    <property type="entry name" value="Collagenase (Catalytic Domain)"/>
    <property type="match status" value="1"/>
</dbReference>
<dbReference type="InterPro" id="IPR024079">
    <property type="entry name" value="MetalloPept_cat_dom_sf"/>
</dbReference>
<organism evidence="2 3">
    <name type="scientific">Cerrena zonata</name>
    <dbReference type="NCBI Taxonomy" id="2478898"/>
    <lineage>
        <taxon>Eukaryota</taxon>
        <taxon>Fungi</taxon>
        <taxon>Dikarya</taxon>
        <taxon>Basidiomycota</taxon>
        <taxon>Agaricomycotina</taxon>
        <taxon>Agaricomycetes</taxon>
        <taxon>Polyporales</taxon>
        <taxon>Cerrenaceae</taxon>
        <taxon>Cerrena</taxon>
    </lineage>
</organism>
<evidence type="ECO:0000313" key="2">
    <source>
        <dbReference type="EMBL" id="KAK7677652.1"/>
    </source>
</evidence>
<name>A0AAW0FK71_9APHY</name>
<feature type="domain" description="Peptidase M12A" evidence="1">
    <location>
        <begin position="68"/>
        <end position="237"/>
    </location>
</feature>
<dbReference type="EMBL" id="JASBNA010000084">
    <property type="protein sequence ID" value="KAK7677652.1"/>
    <property type="molecule type" value="Genomic_DNA"/>
</dbReference>
<dbReference type="GO" id="GO:0006508">
    <property type="term" value="P:proteolysis"/>
    <property type="evidence" value="ECO:0007669"/>
    <property type="project" value="InterPro"/>
</dbReference>
<reference evidence="2 3" key="1">
    <citation type="submission" date="2022-09" db="EMBL/GenBank/DDBJ databases">
        <authorList>
            <person name="Palmer J.M."/>
        </authorList>
    </citation>
    <scope>NUCLEOTIDE SEQUENCE [LARGE SCALE GENOMIC DNA]</scope>
    <source>
        <strain evidence="2 3">DSM 7382</strain>
    </source>
</reference>
<keyword evidence="3" id="KW-1185">Reference proteome</keyword>
<dbReference type="AlphaFoldDB" id="A0AAW0FK71"/>
<dbReference type="Pfam" id="PF01400">
    <property type="entry name" value="Astacin"/>
    <property type="match status" value="1"/>
</dbReference>
<dbReference type="GO" id="GO:0004222">
    <property type="term" value="F:metalloendopeptidase activity"/>
    <property type="evidence" value="ECO:0007669"/>
    <property type="project" value="InterPro"/>
</dbReference>
<dbReference type="SUPFAM" id="SSF55486">
    <property type="entry name" value="Metalloproteases ('zincins'), catalytic domain"/>
    <property type="match status" value="1"/>
</dbReference>
<dbReference type="InterPro" id="IPR001506">
    <property type="entry name" value="Peptidase_M12A"/>
</dbReference>
<proteinExistence type="predicted"/>
<evidence type="ECO:0000313" key="3">
    <source>
        <dbReference type="Proteomes" id="UP001385951"/>
    </source>
</evidence>
<gene>
    <name evidence="2" type="ORF">QCA50_019343</name>
</gene>
<sequence>MEHQTTSLRLPLCYSNRDNANYSSNDDSHFYQCPCAQLTHFEPPRAHDDDIDTPEYSVSLTSRLWNIGSTITFSFANGNSIQHRKVLTCLSTWLQHTHLQFENVAVNGDVRIIFSPALSWSYVGINCKVVHPDRPTMQLGGIDNSDSRITAPELRSILHECGHMLGFVHEHQSPARAAQVTFDEKATVAYYADVWSPSKVERTVLHIHSEEQLAAYSPFDDMSIMLYEIPACTNREAKHIARPSTLSPIDAAFANLLYPPPLSPNLPLLKHSLSIAGVPPCRQTLILESDSPEQFRSRFMQWNREARVAYIIANNEA</sequence>
<evidence type="ECO:0000259" key="1">
    <source>
        <dbReference type="Pfam" id="PF01400"/>
    </source>
</evidence>
<accession>A0AAW0FK71</accession>
<protein>
    <recommendedName>
        <fullName evidence="1">Peptidase M12A domain-containing protein</fullName>
    </recommendedName>
</protein>
<comment type="caution">
    <text evidence="2">The sequence shown here is derived from an EMBL/GenBank/DDBJ whole genome shotgun (WGS) entry which is preliminary data.</text>
</comment>
<dbReference type="Proteomes" id="UP001385951">
    <property type="component" value="Unassembled WGS sequence"/>
</dbReference>